<name>A0AAP0BA77_9ASPA</name>
<proteinExistence type="predicted"/>
<sequence>MTPGVFRIVSDHRNLEEQIERQMGCMTGFLQLFDRHQILAGKQFYSTKRLLSSSTAESSSPSEKSEMSAMPLVKGVPLFPSSPSPQGCPSSPENSVPTKSPRRHTLPLPVFQLKDGLKTSWKLREAPRLSLDSRASADAKGKLRSRESQTTPALFSGNQPDPSENGENQEKQRRSPSVVAKLMGLEVLPGACSREPPKKTELRRSSSESRVPRDMSQFNFHESSPMTSEDLFSPYHDYSETMPLDTKLESRRPPLVSLHRKSFFDSQEFFREPKRVGSLYGEIEKRLRLRGIEEPAKDLETLKQILEALQLKGLLHSKPPEREDDGGRRPRTSAFNDHSPIVIMKPAPKPSPRLQGSQHRTPPPRSISPSPESIPPTRSPRDRNLQSLSRQIPTSPESSSTSRAPSLSPARRKPLNAEGQRAPLPHRRIPPPNISPKPSPIKLGSTPAGSAPKNRRPTIDIPHKDKIHSPSEDSTPGLLLSGSSSIGSPSQFDFERPPEYSSGRSLLERCDKLLHSIAAITSTAEPVNPPTDRQPSPVSVLDSTFLSDDTLASPLPKRGINFNDQLADWDEDHWNNHPSSAPVSNSSSGAQAIETADDKGEDYAYVADVVRDSDLNYDAFAVIENRHHSSASSPLHRRLLFDTVIELVDRKRQLAPWDAFCRSIPAGGGTSLIKEVWEELRRIQEHDGAGDAMEVTRAVIRKDMAAPANGEQGWGVSGAEMSSAVLHIERQLFKDLVADTIRELADVACRCRRTATISRRKLCF</sequence>
<feature type="compositionally biased region" description="Low complexity" evidence="1">
    <location>
        <begin position="474"/>
        <end position="490"/>
    </location>
</feature>
<evidence type="ECO:0000313" key="4">
    <source>
        <dbReference type="EMBL" id="KAK8933431.1"/>
    </source>
</evidence>
<dbReference type="PANTHER" id="PTHR31680">
    <property type="entry name" value="LONGIFOLIA PROTEIN"/>
    <property type="match status" value="1"/>
</dbReference>
<feature type="compositionally biased region" description="Basic and acidic residues" evidence="1">
    <location>
        <begin position="457"/>
        <end position="471"/>
    </location>
</feature>
<evidence type="ECO:0008006" key="6">
    <source>
        <dbReference type="Google" id="ProtNLM"/>
    </source>
</evidence>
<feature type="region of interest" description="Disordered" evidence="1">
    <location>
        <begin position="314"/>
        <end position="501"/>
    </location>
</feature>
<feature type="region of interest" description="Disordered" evidence="1">
    <location>
        <begin position="132"/>
        <end position="227"/>
    </location>
</feature>
<feature type="region of interest" description="Disordered" evidence="1">
    <location>
        <begin position="51"/>
        <end position="111"/>
    </location>
</feature>
<feature type="compositionally biased region" description="Low complexity" evidence="1">
    <location>
        <begin position="576"/>
        <end position="588"/>
    </location>
</feature>
<evidence type="ECO:0000256" key="1">
    <source>
        <dbReference type="SAM" id="MobiDB-lite"/>
    </source>
</evidence>
<dbReference type="Pfam" id="PF14383">
    <property type="entry name" value="VARLMGL"/>
    <property type="match status" value="1"/>
</dbReference>
<protein>
    <recommendedName>
        <fullName evidence="6">Protein LONGIFOLIA 1</fullName>
    </recommendedName>
</protein>
<reference evidence="4 5" key="1">
    <citation type="journal article" date="2022" name="Nat. Plants">
        <title>Genomes of leafy and leafless Platanthera orchids illuminate the evolution of mycoheterotrophy.</title>
        <authorList>
            <person name="Li M.H."/>
            <person name="Liu K.W."/>
            <person name="Li Z."/>
            <person name="Lu H.C."/>
            <person name="Ye Q.L."/>
            <person name="Zhang D."/>
            <person name="Wang J.Y."/>
            <person name="Li Y.F."/>
            <person name="Zhong Z.M."/>
            <person name="Liu X."/>
            <person name="Yu X."/>
            <person name="Liu D.K."/>
            <person name="Tu X.D."/>
            <person name="Liu B."/>
            <person name="Hao Y."/>
            <person name="Liao X.Y."/>
            <person name="Jiang Y.T."/>
            <person name="Sun W.H."/>
            <person name="Chen J."/>
            <person name="Chen Y.Q."/>
            <person name="Ai Y."/>
            <person name="Zhai J.W."/>
            <person name="Wu S.S."/>
            <person name="Zhou Z."/>
            <person name="Hsiao Y.Y."/>
            <person name="Wu W.L."/>
            <person name="Chen Y.Y."/>
            <person name="Lin Y.F."/>
            <person name="Hsu J.L."/>
            <person name="Li C.Y."/>
            <person name="Wang Z.W."/>
            <person name="Zhao X."/>
            <person name="Zhong W.Y."/>
            <person name="Ma X.K."/>
            <person name="Ma L."/>
            <person name="Huang J."/>
            <person name="Chen G.Z."/>
            <person name="Huang M.Z."/>
            <person name="Huang L."/>
            <person name="Peng D.H."/>
            <person name="Luo Y.B."/>
            <person name="Zou S.Q."/>
            <person name="Chen S.P."/>
            <person name="Lan S."/>
            <person name="Tsai W.C."/>
            <person name="Van de Peer Y."/>
            <person name="Liu Z.J."/>
        </authorList>
    </citation>
    <scope>NUCLEOTIDE SEQUENCE [LARGE SCALE GENOMIC DNA]</scope>
    <source>
        <strain evidence="4">Lor287</strain>
    </source>
</reference>
<feature type="compositionally biased region" description="Low complexity" evidence="1">
    <location>
        <begin position="52"/>
        <end position="62"/>
    </location>
</feature>
<dbReference type="EMBL" id="JBBWWQ010000013">
    <property type="protein sequence ID" value="KAK8933431.1"/>
    <property type="molecule type" value="Genomic_DNA"/>
</dbReference>
<feature type="compositionally biased region" description="Basic and acidic residues" evidence="1">
    <location>
        <begin position="135"/>
        <end position="147"/>
    </location>
</feature>
<feature type="domain" description="DUF3741" evidence="3">
    <location>
        <begin position="167"/>
        <end position="189"/>
    </location>
</feature>
<organism evidence="4 5">
    <name type="scientific">Platanthera zijinensis</name>
    <dbReference type="NCBI Taxonomy" id="2320716"/>
    <lineage>
        <taxon>Eukaryota</taxon>
        <taxon>Viridiplantae</taxon>
        <taxon>Streptophyta</taxon>
        <taxon>Embryophyta</taxon>
        <taxon>Tracheophyta</taxon>
        <taxon>Spermatophyta</taxon>
        <taxon>Magnoliopsida</taxon>
        <taxon>Liliopsida</taxon>
        <taxon>Asparagales</taxon>
        <taxon>Orchidaceae</taxon>
        <taxon>Orchidoideae</taxon>
        <taxon>Orchideae</taxon>
        <taxon>Orchidinae</taxon>
        <taxon>Platanthera</taxon>
    </lineage>
</organism>
<keyword evidence="5" id="KW-1185">Reference proteome</keyword>
<comment type="caution">
    <text evidence="4">The sequence shown here is derived from an EMBL/GenBank/DDBJ whole genome shotgun (WGS) entry which is preliminary data.</text>
</comment>
<evidence type="ECO:0000259" key="3">
    <source>
        <dbReference type="Pfam" id="PF14383"/>
    </source>
</evidence>
<feature type="compositionally biased region" description="Pro residues" evidence="1">
    <location>
        <begin position="361"/>
        <end position="378"/>
    </location>
</feature>
<dbReference type="InterPro" id="IPR025486">
    <property type="entry name" value="DUF4378"/>
</dbReference>
<dbReference type="InterPro" id="IPR032795">
    <property type="entry name" value="DUF3741-assoc"/>
</dbReference>
<evidence type="ECO:0000313" key="5">
    <source>
        <dbReference type="Proteomes" id="UP001418222"/>
    </source>
</evidence>
<dbReference type="InterPro" id="IPR033334">
    <property type="entry name" value="LNG1/2"/>
</dbReference>
<dbReference type="Pfam" id="PF14309">
    <property type="entry name" value="DUF4378"/>
    <property type="match status" value="1"/>
</dbReference>
<feature type="compositionally biased region" description="Basic and acidic residues" evidence="1">
    <location>
        <begin position="195"/>
        <end position="213"/>
    </location>
</feature>
<feature type="compositionally biased region" description="Low complexity" evidence="1">
    <location>
        <begin position="393"/>
        <end position="409"/>
    </location>
</feature>
<evidence type="ECO:0000259" key="2">
    <source>
        <dbReference type="Pfam" id="PF14309"/>
    </source>
</evidence>
<feature type="region of interest" description="Disordered" evidence="1">
    <location>
        <begin position="569"/>
        <end position="591"/>
    </location>
</feature>
<feature type="compositionally biased region" description="Polar residues" evidence="1">
    <location>
        <begin position="216"/>
        <end position="227"/>
    </location>
</feature>
<feature type="compositionally biased region" description="Polar residues" evidence="1">
    <location>
        <begin position="148"/>
        <end position="166"/>
    </location>
</feature>
<dbReference type="GO" id="GO:0051513">
    <property type="term" value="P:regulation of monopolar cell growth"/>
    <property type="evidence" value="ECO:0007669"/>
    <property type="project" value="InterPro"/>
</dbReference>
<feature type="compositionally biased region" description="Pro residues" evidence="1">
    <location>
        <begin position="430"/>
        <end position="439"/>
    </location>
</feature>
<accession>A0AAP0BA77</accession>
<feature type="compositionally biased region" description="Basic and acidic residues" evidence="1">
    <location>
        <begin position="318"/>
        <end position="328"/>
    </location>
</feature>
<dbReference type="AlphaFoldDB" id="A0AAP0BA77"/>
<feature type="domain" description="DUF4378" evidence="2">
    <location>
        <begin position="612"/>
        <end position="738"/>
    </location>
</feature>
<dbReference type="Proteomes" id="UP001418222">
    <property type="component" value="Unassembled WGS sequence"/>
</dbReference>
<gene>
    <name evidence="4" type="ORF">KSP39_PZI015417</name>
</gene>
<dbReference type="PANTHER" id="PTHR31680:SF12">
    <property type="entry name" value="OS11G0587300 PROTEIN"/>
    <property type="match status" value="1"/>
</dbReference>